<feature type="compositionally biased region" description="Low complexity" evidence="1">
    <location>
        <begin position="361"/>
        <end position="377"/>
    </location>
</feature>
<feature type="region of interest" description="Disordered" evidence="1">
    <location>
        <begin position="361"/>
        <end position="391"/>
    </location>
</feature>
<dbReference type="Proteomes" id="UP000039865">
    <property type="component" value="Unassembled WGS sequence"/>
</dbReference>
<accession>A0A078B7I8</accession>
<evidence type="ECO:0000313" key="2">
    <source>
        <dbReference type="EMBL" id="CDW90186.1"/>
    </source>
</evidence>
<name>A0A078B7I8_STYLE</name>
<gene>
    <name evidence="2" type="primary">Contig2199.g2363</name>
    <name evidence="2" type="ORF">STYLEM_19327</name>
</gene>
<organism evidence="2 3">
    <name type="scientific">Stylonychia lemnae</name>
    <name type="common">Ciliate</name>
    <dbReference type="NCBI Taxonomy" id="5949"/>
    <lineage>
        <taxon>Eukaryota</taxon>
        <taxon>Sar</taxon>
        <taxon>Alveolata</taxon>
        <taxon>Ciliophora</taxon>
        <taxon>Intramacronucleata</taxon>
        <taxon>Spirotrichea</taxon>
        <taxon>Stichotrichia</taxon>
        <taxon>Sporadotrichida</taxon>
        <taxon>Oxytrichidae</taxon>
        <taxon>Stylonychinae</taxon>
        <taxon>Stylonychia</taxon>
    </lineage>
</organism>
<feature type="region of interest" description="Disordered" evidence="1">
    <location>
        <begin position="280"/>
        <end position="304"/>
    </location>
</feature>
<evidence type="ECO:0000256" key="1">
    <source>
        <dbReference type="SAM" id="MobiDB-lite"/>
    </source>
</evidence>
<protein>
    <submittedName>
        <fullName evidence="2">Uncharacterized protein</fullName>
    </submittedName>
</protein>
<keyword evidence="3" id="KW-1185">Reference proteome</keyword>
<dbReference type="AlphaFoldDB" id="A0A078B7I8"/>
<proteinExistence type="predicted"/>
<sequence length="506" mass="58016">MKQLTSPGSAAFIDQQAQQKNQYLIIRKTSQKQFSPARDSGPDQLEATPNRINMQSHQQAQIIKWNLENYLQCKKRCGQYGKSAQRTINPTDEDLASLVYENAIPQRQRSESNQKRNLISQVGAIIETQGQSNQQIIAKEIEEKLFAAQYKAQKGNIINSAFKSSSDLLKMNSTNEQDSNMVSKSGRKLYNNENVTSHQNKTSNQIFSTFSSRLEQSEVSNPFLRVYSKVNNYQERPQSQIKPTRDKVDDYLDQIQDNKNANMSYCNETKRNSRFYGKQAASNNMSRTTKSNISSEPVSPKQQNKFQLIPKRVESQASLKLMSENQHQTFSFTDHGPQERVLTTSKQDSNRLVEQFVKLSPKGSKYSQSGGQYDSSSHNMSRHSKERRVTQNDQLRQWEKVLNEKKPKTRKFKMNIHQSLLDNPYTPEERSTYHKSLISKKENFSVQSQIKDQLNKVGTLSQIYANLKNQSNYKSGISSITVSGIKKVQSGYMTHTRSSKNKLNLK</sequence>
<dbReference type="EMBL" id="CCKQ01018234">
    <property type="protein sequence ID" value="CDW90186.1"/>
    <property type="molecule type" value="Genomic_DNA"/>
</dbReference>
<dbReference type="InParanoid" id="A0A078B7I8"/>
<evidence type="ECO:0000313" key="3">
    <source>
        <dbReference type="Proteomes" id="UP000039865"/>
    </source>
</evidence>
<reference evidence="2 3" key="1">
    <citation type="submission" date="2014-06" db="EMBL/GenBank/DDBJ databases">
        <authorList>
            <person name="Swart Estienne"/>
        </authorList>
    </citation>
    <scope>NUCLEOTIDE SEQUENCE [LARGE SCALE GENOMIC DNA]</scope>
    <source>
        <strain evidence="2 3">130c</strain>
    </source>
</reference>